<dbReference type="EMBL" id="CAJPWZ010001283">
    <property type="protein sequence ID" value="CAG2211980.1"/>
    <property type="molecule type" value="Genomic_DNA"/>
</dbReference>
<organism evidence="1 2">
    <name type="scientific">Mytilus edulis</name>
    <name type="common">Blue mussel</name>
    <dbReference type="NCBI Taxonomy" id="6550"/>
    <lineage>
        <taxon>Eukaryota</taxon>
        <taxon>Metazoa</taxon>
        <taxon>Spiralia</taxon>
        <taxon>Lophotrochozoa</taxon>
        <taxon>Mollusca</taxon>
        <taxon>Bivalvia</taxon>
        <taxon>Autobranchia</taxon>
        <taxon>Pteriomorphia</taxon>
        <taxon>Mytilida</taxon>
        <taxon>Mytiloidea</taxon>
        <taxon>Mytilidae</taxon>
        <taxon>Mytilinae</taxon>
        <taxon>Mytilus</taxon>
    </lineage>
</organism>
<dbReference type="Proteomes" id="UP000683360">
    <property type="component" value="Unassembled WGS sequence"/>
</dbReference>
<evidence type="ECO:0000313" key="2">
    <source>
        <dbReference type="Proteomes" id="UP000683360"/>
    </source>
</evidence>
<comment type="caution">
    <text evidence="1">The sequence shown here is derived from an EMBL/GenBank/DDBJ whole genome shotgun (WGS) entry which is preliminary data.</text>
</comment>
<evidence type="ECO:0000313" key="1">
    <source>
        <dbReference type="EMBL" id="CAG2211980.1"/>
    </source>
</evidence>
<name>A0A8S3RTZ6_MYTED</name>
<protein>
    <submittedName>
        <fullName evidence="1">Uncharacterized protein</fullName>
    </submittedName>
</protein>
<accession>A0A8S3RTZ6</accession>
<sequence>MFATNDILIVDRFDKIRAQCIKKDSWRCYRIEANDLIVERFSHNLTTLILKTDKNTATGEWICRHGRKEKKVYVSYVKASVPMIDMEVSLETGKINKTNIFKLTCSSCVEPHIKGADFYINNTLEDSMKYQSGLCYHKRKLCTPERCSCLASGHHFIWTYMSNLSFIHFTCVMRFKDPLESTIIIKKADVIFNGSGKF</sequence>
<dbReference type="AlphaFoldDB" id="A0A8S3RTZ6"/>
<dbReference type="OrthoDB" id="6198677at2759"/>
<keyword evidence="2" id="KW-1185">Reference proteome</keyword>
<gene>
    <name evidence="1" type="ORF">MEDL_26000</name>
</gene>
<proteinExistence type="predicted"/>
<reference evidence="1" key="1">
    <citation type="submission" date="2021-03" db="EMBL/GenBank/DDBJ databases">
        <authorList>
            <person name="Bekaert M."/>
        </authorList>
    </citation>
    <scope>NUCLEOTIDE SEQUENCE</scope>
</reference>